<comment type="subcellular location">
    <subcellularLocation>
        <location evidence="1">Nucleus</location>
    </subcellularLocation>
</comment>
<keyword evidence="4 7" id="KW-0863">Zinc-finger</keyword>
<evidence type="ECO:0000313" key="9">
    <source>
        <dbReference type="EMBL" id="KAF8782483.1"/>
    </source>
</evidence>
<dbReference type="InterPro" id="IPR036236">
    <property type="entry name" value="Znf_C2H2_sf"/>
</dbReference>
<dbReference type="FunFam" id="3.30.160.60:FF:001049">
    <property type="entry name" value="zinc finger protein 319"/>
    <property type="match status" value="1"/>
</dbReference>
<feature type="domain" description="C2H2-type" evidence="8">
    <location>
        <begin position="109"/>
        <end position="136"/>
    </location>
</feature>
<evidence type="ECO:0000256" key="3">
    <source>
        <dbReference type="ARBA" id="ARBA00022737"/>
    </source>
</evidence>
<evidence type="ECO:0000313" key="10">
    <source>
        <dbReference type="Proteomes" id="UP000807504"/>
    </source>
</evidence>
<evidence type="ECO:0000256" key="1">
    <source>
        <dbReference type="ARBA" id="ARBA00004123"/>
    </source>
</evidence>
<organism evidence="9 10">
    <name type="scientific">Argiope bruennichi</name>
    <name type="common">Wasp spider</name>
    <name type="synonym">Aranea bruennichi</name>
    <dbReference type="NCBI Taxonomy" id="94029"/>
    <lineage>
        <taxon>Eukaryota</taxon>
        <taxon>Metazoa</taxon>
        <taxon>Ecdysozoa</taxon>
        <taxon>Arthropoda</taxon>
        <taxon>Chelicerata</taxon>
        <taxon>Arachnida</taxon>
        <taxon>Araneae</taxon>
        <taxon>Araneomorphae</taxon>
        <taxon>Entelegynae</taxon>
        <taxon>Araneoidea</taxon>
        <taxon>Araneidae</taxon>
        <taxon>Argiope</taxon>
    </lineage>
</organism>
<feature type="domain" description="C2H2-type" evidence="8">
    <location>
        <begin position="193"/>
        <end position="221"/>
    </location>
</feature>
<keyword evidence="3" id="KW-0677">Repeat</keyword>
<keyword evidence="2" id="KW-0479">Metal-binding</keyword>
<dbReference type="PROSITE" id="PS50157">
    <property type="entry name" value="ZINC_FINGER_C2H2_2"/>
    <property type="match status" value="9"/>
</dbReference>
<dbReference type="EMBL" id="JABXBU010001863">
    <property type="protein sequence ID" value="KAF8782483.1"/>
    <property type="molecule type" value="Genomic_DNA"/>
</dbReference>
<dbReference type="SMART" id="SM00355">
    <property type="entry name" value="ZnF_C2H2"/>
    <property type="match status" value="11"/>
</dbReference>
<protein>
    <submittedName>
        <fullName evidence="9">Zinc finger protein 227 like protein</fullName>
    </submittedName>
</protein>
<dbReference type="FunFam" id="3.30.160.60:FF:000110">
    <property type="entry name" value="Zinc finger protein-like"/>
    <property type="match status" value="1"/>
</dbReference>
<dbReference type="PANTHER" id="PTHR24394">
    <property type="entry name" value="ZINC FINGER PROTEIN"/>
    <property type="match status" value="1"/>
</dbReference>
<gene>
    <name evidence="9" type="ORF">HNY73_012764</name>
</gene>
<dbReference type="AlphaFoldDB" id="A0A8T0EVY4"/>
<dbReference type="FunFam" id="3.30.160.60:FF:002343">
    <property type="entry name" value="Zinc finger protein 33A"/>
    <property type="match status" value="1"/>
</dbReference>
<feature type="domain" description="C2H2-type" evidence="8">
    <location>
        <begin position="300"/>
        <end position="327"/>
    </location>
</feature>
<evidence type="ECO:0000256" key="4">
    <source>
        <dbReference type="ARBA" id="ARBA00022771"/>
    </source>
</evidence>
<feature type="domain" description="C2H2-type" evidence="8">
    <location>
        <begin position="225"/>
        <end position="247"/>
    </location>
</feature>
<evidence type="ECO:0000256" key="5">
    <source>
        <dbReference type="ARBA" id="ARBA00022833"/>
    </source>
</evidence>
<dbReference type="InterPro" id="IPR013087">
    <property type="entry name" value="Znf_C2H2_type"/>
</dbReference>
<dbReference type="FunFam" id="3.30.160.60:FF:000303">
    <property type="entry name" value="Zinc finger protein 41"/>
    <property type="match status" value="1"/>
</dbReference>
<dbReference type="PROSITE" id="PS00028">
    <property type="entry name" value="ZINC_FINGER_C2H2_1"/>
    <property type="match status" value="8"/>
</dbReference>
<sequence length="504" mass="58455">MEDKSELIPSTTKIGLSTENELPFCGVCSVQFPSKESFDTHYEQNHLVEKLRCENCNKAFSSKFLFEKHSKKHNCKMKNKMASCDFGDLQISVGNKIIDRKRSTVEKSFECGVCKKSFSSNSNLLNHIQKHNGDKKYVCHICQKKFMQNVYLKRHLRTHTGERPYTCEECFRCFAKRAQLNIHSRIHTGEMPYSCDICSKKFRHVGSLKYHSFFVHTEAGRLQLLSCNVCGTRFKEKRALLRHELRHKTISNPSPSQINNSPVDCIQDDIKPACVSKEELCRFQDNLKPQADIHPEHKPYVCHTCQQCFPNEKSFQEHSDAHTNKVIPVISSSFSYDINSGGENLQLDYHNRAEEKFICNICDEQFDNSDGLKIHFKIHTEQKYSVCEVCQLCFFDEDALRNHQNIEKCVYFHTCKLCGEKFVDKKELEVHCKTHEHFANETTFPDSLKKLNHLVQHCTTPSNASVESNVLERSWSFNDNRIEKDCSSVNDFPSNCESNKKLYH</sequence>
<reference evidence="9" key="2">
    <citation type="submission" date="2020-06" db="EMBL/GenBank/DDBJ databases">
        <authorList>
            <person name="Sheffer M."/>
        </authorList>
    </citation>
    <scope>NUCLEOTIDE SEQUENCE</scope>
</reference>
<feature type="domain" description="C2H2-type" evidence="8">
    <location>
        <begin position="357"/>
        <end position="384"/>
    </location>
</feature>
<accession>A0A8T0EVY4</accession>
<evidence type="ECO:0000259" key="8">
    <source>
        <dbReference type="PROSITE" id="PS50157"/>
    </source>
</evidence>
<evidence type="ECO:0000256" key="2">
    <source>
        <dbReference type="ARBA" id="ARBA00022723"/>
    </source>
</evidence>
<evidence type="ECO:0000256" key="6">
    <source>
        <dbReference type="ARBA" id="ARBA00023242"/>
    </source>
</evidence>
<feature type="domain" description="C2H2-type" evidence="8">
    <location>
        <begin position="165"/>
        <end position="192"/>
    </location>
</feature>
<dbReference type="Gene3D" id="3.30.160.60">
    <property type="entry name" value="Classic Zinc Finger"/>
    <property type="match status" value="8"/>
</dbReference>
<dbReference type="SUPFAM" id="SSF57667">
    <property type="entry name" value="beta-beta-alpha zinc fingers"/>
    <property type="match status" value="4"/>
</dbReference>
<dbReference type="GO" id="GO:0008270">
    <property type="term" value="F:zinc ion binding"/>
    <property type="evidence" value="ECO:0007669"/>
    <property type="project" value="UniProtKB-KW"/>
</dbReference>
<dbReference type="Pfam" id="PF00096">
    <property type="entry name" value="zf-C2H2"/>
    <property type="match status" value="6"/>
</dbReference>
<dbReference type="GO" id="GO:0000981">
    <property type="term" value="F:DNA-binding transcription factor activity, RNA polymerase II-specific"/>
    <property type="evidence" value="ECO:0007669"/>
    <property type="project" value="TreeGrafter"/>
</dbReference>
<dbReference type="GO" id="GO:0005634">
    <property type="term" value="C:nucleus"/>
    <property type="evidence" value="ECO:0007669"/>
    <property type="project" value="UniProtKB-SubCell"/>
</dbReference>
<proteinExistence type="predicted"/>
<feature type="domain" description="C2H2-type" evidence="8">
    <location>
        <begin position="51"/>
        <end position="78"/>
    </location>
</feature>
<evidence type="ECO:0000256" key="7">
    <source>
        <dbReference type="PROSITE-ProRule" id="PRU00042"/>
    </source>
</evidence>
<keyword evidence="10" id="KW-1185">Reference proteome</keyword>
<keyword evidence="5" id="KW-0862">Zinc</keyword>
<keyword evidence="6" id="KW-0539">Nucleus</keyword>
<dbReference type="PANTHER" id="PTHR24394:SF29">
    <property type="entry name" value="MYONEURIN"/>
    <property type="match status" value="1"/>
</dbReference>
<dbReference type="Proteomes" id="UP000807504">
    <property type="component" value="Unassembled WGS sequence"/>
</dbReference>
<feature type="domain" description="C2H2-type" evidence="8">
    <location>
        <begin position="413"/>
        <end position="435"/>
    </location>
</feature>
<comment type="caution">
    <text evidence="9">The sequence shown here is derived from an EMBL/GenBank/DDBJ whole genome shotgun (WGS) entry which is preliminary data.</text>
</comment>
<dbReference type="GO" id="GO:1990837">
    <property type="term" value="F:sequence-specific double-stranded DNA binding"/>
    <property type="evidence" value="ECO:0007669"/>
    <property type="project" value="UniProtKB-ARBA"/>
</dbReference>
<feature type="domain" description="C2H2-type" evidence="8">
    <location>
        <begin position="137"/>
        <end position="164"/>
    </location>
</feature>
<name>A0A8T0EVY4_ARGBR</name>
<reference evidence="9" key="1">
    <citation type="journal article" date="2020" name="bioRxiv">
        <title>Chromosome-level reference genome of the European wasp spider Argiope bruennichi: a resource for studies on range expansion and evolutionary adaptation.</title>
        <authorList>
            <person name="Sheffer M.M."/>
            <person name="Hoppe A."/>
            <person name="Krehenwinkel H."/>
            <person name="Uhl G."/>
            <person name="Kuss A.W."/>
            <person name="Jensen L."/>
            <person name="Jensen C."/>
            <person name="Gillespie R.G."/>
            <person name="Hoff K.J."/>
            <person name="Prost S."/>
        </authorList>
    </citation>
    <scope>NUCLEOTIDE SEQUENCE</scope>
</reference>
<dbReference type="Pfam" id="PF12874">
    <property type="entry name" value="zf-met"/>
    <property type="match status" value="1"/>
</dbReference>